<sequence>MKSILSVTLLLFSSIVSASDFTLVCTYNRFGCCPHTYDVDLENKSIIDVEDNDKWKIRALSESRLIASNRESEMFINRVTGEITHGNLLGRCVRKSAAF</sequence>
<gene>
    <name evidence="1" type="ORF">U0037_20670</name>
</gene>
<dbReference type="Proteomes" id="UP001325023">
    <property type="component" value="Chromosome"/>
</dbReference>
<organism evidence="1 2">
    <name type="scientific">Pseudomonas fluorescens</name>
    <dbReference type="NCBI Taxonomy" id="294"/>
    <lineage>
        <taxon>Bacteria</taxon>
        <taxon>Pseudomonadati</taxon>
        <taxon>Pseudomonadota</taxon>
        <taxon>Gammaproteobacteria</taxon>
        <taxon>Pseudomonadales</taxon>
        <taxon>Pseudomonadaceae</taxon>
        <taxon>Pseudomonas</taxon>
    </lineage>
</organism>
<reference evidence="1" key="1">
    <citation type="submission" date="2023-12" db="EMBL/GenBank/DDBJ databases">
        <title>Genome sequencing and assembly of bacterial species from a model synthetic community.</title>
        <authorList>
            <person name="Hogle S.L."/>
        </authorList>
    </citation>
    <scope>NUCLEOTIDE SEQUENCE</scope>
    <source>
        <strain evidence="1">SBW25</strain>
    </source>
</reference>
<dbReference type="EMBL" id="CP140009">
    <property type="protein sequence ID" value="WQD70465.1"/>
    <property type="molecule type" value="Genomic_DNA"/>
</dbReference>
<proteinExistence type="predicted"/>
<name>A0ACD4XMM2_PSEFL</name>
<keyword evidence="2" id="KW-1185">Reference proteome</keyword>
<evidence type="ECO:0000313" key="1">
    <source>
        <dbReference type="EMBL" id="WQD70465.1"/>
    </source>
</evidence>
<evidence type="ECO:0000313" key="2">
    <source>
        <dbReference type="Proteomes" id="UP001325023"/>
    </source>
</evidence>
<protein>
    <submittedName>
        <fullName evidence="1">Uncharacterized protein</fullName>
    </submittedName>
</protein>
<accession>A0ACD4XMM2</accession>